<name>A0A1Y1IL60_KLENI</name>
<dbReference type="GO" id="GO:0005737">
    <property type="term" value="C:cytoplasm"/>
    <property type="evidence" value="ECO:0000318"/>
    <property type="project" value="GO_Central"/>
</dbReference>
<protein>
    <recommendedName>
        <fullName evidence="7">dCMP deaminase</fullName>
        <ecNumber evidence="6">3.5.4.12</ecNumber>
    </recommendedName>
    <alternativeName>
        <fullName evidence="7">dCMP deaminase</fullName>
    </alternativeName>
</protein>
<dbReference type="Gene3D" id="3.40.140.10">
    <property type="entry name" value="Cytidine Deaminase, domain 2"/>
    <property type="match status" value="1"/>
</dbReference>
<proteinExistence type="inferred from homology"/>
<dbReference type="GO" id="GO:0004132">
    <property type="term" value="F:dCMP deaminase activity"/>
    <property type="evidence" value="ECO:0000318"/>
    <property type="project" value="GO_Central"/>
</dbReference>
<keyword evidence="10" id="KW-1185">Reference proteome</keyword>
<keyword evidence="3" id="KW-0545">Nucleotide biosynthesis</keyword>
<dbReference type="EMBL" id="DF237727">
    <property type="protein sequence ID" value="GAQ91403.1"/>
    <property type="molecule type" value="Genomic_DNA"/>
</dbReference>
<dbReference type="PANTHER" id="PTHR11086">
    <property type="entry name" value="DEOXYCYTIDYLATE DEAMINASE-RELATED"/>
    <property type="match status" value="1"/>
</dbReference>
<comment type="similarity">
    <text evidence="1">Belongs to the cytidine and deoxycytidylate deaminase family.</text>
</comment>
<keyword evidence="2" id="KW-0479">Metal-binding</keyword>
<evidence type="ECO:0000256" key="4">
    <source>
        <dbReference type="ARBA" id="ARBA00022801"/>
    </source>
</evidence>
<dbReference type="PANTHER" id="PTHR11086:SF18">
    <property type="entry name" value="DEOXYCYTIDYLATE DEAMINASE"/>
    <property type="match status" value="1"/>
</dbReference>
<evidence type="ECO:0000256" key="2">
    <source>
        <dbReference type="ARBA" id="ARBA00022723"/>
    </source>
</evidence>
<evidence type="ECO:0000256" key="6">
    <source>
        <dbReference type="ARBA" id="ARBA00038938"/>
    </source>
</evidence>
<dbReference type="InterPro" id="IPR016192">
    <property type="entry name" value="APOBEC/CMP_deaminase_Zn-bd"/>
</dbReference>
<dbReference type="EC" id="3.5.4.12" evidence="6"/>
<organism evidence="9 10">
    <name type="scientific">Klebsormidium nitens</name>
    <name type="common">Green alga</name>
    <name type="synonym">Ulothrix nitens</name>
    <dbReference type="NCBI Taxonomy" id="105231"/>
    <lineage>
        <taxon>Eukaryota</taxon>
        <taxon>Viridiplantae</taxon>
        <taxon>Streptophyta</taxon>
        <taxon>Klebsormidiophyceae</taxon>
        <taxon>Klebsormidiales</taxon>
        <taxon>Klebsormidiaceae</taxon>
        <taxon>Klebsormidium</taxon>
    </lineage>
</organism>
<dbReference type="InterPro" id="IPR016193">
    <property type="entry name" value="Cytidine_deaminase-like"/>
</dbReference>
<dbReference type="SUPFAM" id="SSF56112">
    <property type="entry name" value="Protein kinase-like (PK-like)"/>
    <property type="match status" value="1"/>
</dbReference>
<dbReference type="PROSITE" id="PS00903">
    <property type="entry name" value="CYT_DCMP_DEAMINASES_1"/>
    <property type="match status" value="1"/>
</dbReference>
<dbReference type="Proteomes" id="UP000054558">
    <property type="component" value="Unassembled WGS sequence"/>
</dbReference>
<feature type="domain" description="CMP/dCMP-type deaminase" evidence="8">
    <location>
        <begin position="1"/>
        <end position="135"/>
    </location>
</feature>
<dbReference type="InterPro" id="IPR011009">
    <property type="entry name" value="Kinase-like_dom_sf"/>
</dbReference>
<dbReference type="PROSITE" id="PS51747">
    <property type="entry name" value="CYT_DCMP_DEAMINASES_2"/>
    <property type="match status" value="1"/>
</dbReference>
<accession>A0A1Y1IL60</accession>
<keyword evidence="4" id="KW-0378">Hydrolase</keyword>
<evidence type="ECO:0000259" key="8">
    <source>
        <dbReference type="PROSITE" id="PS51747"/>
    </source>
</evidence>
<evidence type="ECO:0000256" key="7">
    <source>
        <dbReference type="ARBA" id="ARBA00041763"/>
    </source>
</evidence>
<evidence type="ECO:0000313" key="9">
    <source>
        <dbReference type="EMBL" id="GAQ91403.1"/>
    </source>
</evidence>
<evidence type="ECO:0000313" key="10">
    <source>
        <dbReference type="Proteomes" id="UP000054558"/>
    </source>
</evidence>
<dbReference type="Pfam" id="PF00383">
    <property type="entry name" value="dCMP_cyt_deam_1"/>
    <property type="match status" value="1"/>
</dbReference>
<dbReference type="Gene3D" id="1.10.510.10">
    <property type="entry name" value="Transferase(Phosphotransferase) domain 1"/>
    <property type="match status" value="1"/>
</dbReference>
<dbReference type="SUPFAM" id="SSF53927">
    <property type="entry name" value="Cytidine deaminase-like"/>
    <property type="match status" value="1"/>
</dbReference>
<dbReference type="InterPro" id="IPR015517">
    <property type="entry name" value="dCMP_deaminase-rel"/>
</dbReference>
<evidence type="ECO:0000256" key="1">
    <source>
        <dbReference type="ARBA" id="ARBA00006576"/>
    </source>
</evidence>
<dbReference type="GO" id="GO:0008270">
    <property type="term" value="F:zinc ion binding"/>
    <property type="evidence" value="ECO:0007669"/>
    <property type="project" value="InterPro"/>
</dbReference>
<evidence type="ECO:0000256" key="3">
    <source>
        <dbReference type="ARBA" id="ARBA00022727"/>
    </source>
</evidence>
<evidence type="ECO:0000256" key="5">
    <source>
        <dbReference type="ARBA" id="ARBA00022833"/>
    </source>
</evidence>
<gene>
    <name evidence="9" type="ORF">KFL_007780100</name>
</gene>
<sequence length="411" mass="45858">MTMEQAKRLAQQKSKDPHTKVGCLIVNDSGKVLSAGVNSFPTGVDDSPSYRWVRPTKYNYVVHAELNAIAEAASSGVSLRGATCIQTLFPCISCTKAIIQSPVYTLNGRKTPEEYLDEHIQYTNARATRLGFQSPSFRKLPNLIALAMNIASVPYEYLPMIKWLGEGAYGTAYSANGLPPEFHIAMYKDLQFRTGDPDCHFEQCVIKTALVKDKKAIDAFVRESKMQGLISLETYGPVSGKDLVPKICYAGILFGGGMAISIQVMTRAPGDTLHAIAVRQNGLTATQYVAVEKTFVSMWSLGFVHGDSHANNILYDVKNDKVTIIDAGMTLLLPFAIRDAVRSFDPARYPGLEIFARTIDHLTHGYIQDYNADGKMLATYLKWVLPEERKLVNRLRYEAWQQRMARVRRAW</sequence>
<dbReference type="AlphaFoldDB" id="A0A1Y1IL60"/>
<dbReference type="OrthoDB" id="6710946at2759"/>
<reference evidence="9 10" key="1">
    <citation type="journal article" date="2014" name="Nat. Commun.">
        <title>Klebsormidium flaccidum genome reveals primary factors for plant terrestrial adaptation.</title>
        <authorList>
            <person name="Hori K."/>
            <person name="Maruyama F."/>
            <person name="Fujisawa T."/>
            <person name="Togashi T."/>
            <person name="Yamamoto N."/>
            <person name="Seo M."/>
            <person name="Sato S."/>
            <person name="Yamada T."/>
            <person name="Mori H."/>
            <person name="Tajima N."/>
            <person name="Moriyama T."/>
            <person name="Ikeuchi M."/>
            <person name="Watanabe M."/>
            <person name="Wada H."/>
            <person name="Kobayashi K."/>
            <person name="Saito M."/>
            <person name="Masuda T."/>
            <person name="Sasaki-Sekimoto Y."/>
            <person name="Mashiguchi K."/>
            <person name="Awai K."/>
            <person name="Shimojima M."/>
            <person name="Masuda S."/>
            <person name="Iwai M."/>
            <person name="Nobusawa T."/>
            <person name="Narise T."/>
            <person name="Kondo S."/>
            <person name="Saito H."/>
            <person name="Sato R."/>
            <person name="Murakawa M."/>
            <person name="Ihara Y."/>
            <person name="Oshima-Yamada Y."/>
            <person name="Ohtaka K."/>
            <person name="Satoh M."/>
            <person name="Sonobe K."/>
            <person name="Ishii M."/>
            <person name="Ohtani R."/>
            <person name="Kanamori-Sato M."/>
            <person name="Honoki R."/>
            <person name="Miyazaki D."/>
            <person name="Mochizuki H."/>
            <person name="Umetsu J."/>
            <person name="Higashi K."/>
            <person name="Shibata D."/>
            <person name="Kamiya Y."/>
            <person name="Sato N."/>
            <person name="Nakamura Y."/>
            <person name="Tabata S."/>
            <person name="Ida S."/>
            <person name="Kurokawa K."/>
            <person name="Ohta H."/>
        </authorList>
    </citation>
    <scope>NUCLEOTIDE SEQUENCE [LARGE SCALE GENOMIC DNA]</scope>
    <source>
        <strain evidence="9 10">NIES-2285</strain>
    </source>
</reference>
<dbReference type="InterPro" id="IPR002125">
    <property type="entry name" value="CMP_dCMP_dom"/>
</dbReference>
<keyword evidence="5" id="KW-0862">Zinc</keyword>
<dbReference type="STRING" id="105231.A0A1Y1IL60"/>